<proteinExistence type="inferred from homology"/>
<dbReference type="InterPro" id="IPR035979">
    <property type="entry name" value="RBD_domain_sf"/>
</dbReference>
<name>A0A9N9EZ03_9GLOM</name>
<gene>
    <name evidence="7" type="ORF">POCULU_LOCUS2488</name>
</gene>
<dbReference type="AlphaFoldDB" id="A0A9N9EZ03"/>
<dbReference type="GO" id="GO:0003723">
    <property type="term" value="F:RNA binding"/>
    <property type="evidence" value="ECO:0007669"/>
    <property type="project" value="UniProtKB-KW"/>
</dbReference>
<protein>
    <recommendedName>
        <fullName evidence="5">18S rRNA factor 2</fullName>
    </recommendedName>
</protein>
<dbReference type="GO" id="GO:0000480">
    <property type="term" value="P:endonucleolytic cleavage in 5'-ETS of tricistronic rRNA transcript (SSU-rRNA, 5.8S rRNA, LSU-rRNA)"/>
    <property type="evidence" value="ECO:0007669"/>
    <property type="project" value="TreeGrafter"/>
</dbReference>
<dbReference type="InterPro" id="IPR039119">
    <property type="entry name" value="ABT1/Esf2"/>
</dbReference>
<comment type="similarity">
    <text evidence="2">Belongs to the ESF2/ABP1 family.</text>
</comment>
<feature type="region of interest" description="Disordered" evidence="6">
    <location>
        <begin position="1"/>
        <end position="28"/>
    </location>
</feature>
<dbReference type="PANTHER" id="PTHR12311">
    <property type="entry name" value="ACTIVATOR OF BASAL TRANSCRIPTION 1"/>
    <property type="match status" value="1"/>
</dbReference>
<comment type="subcellular location">
    <subcellularLocation>
        <location evidence="1">Nucleus</location>
        <location evidence="1">Nucleolus</location>
    </subcellularLocation>
</comment>
<dbReference type="SUPFAM" id="SSF54928">
    <property type="entry name" value="RNA-binding domain, RBD"/>
    <property type="match status" value="1"/>
</dbReference>
<dbReference type="InterPro" id="IPR034353">
    <property type="entry name" value="ABT1/ESF2_RRM"/>
</dbReference>
<evidence type="ECO:0000313" key="7">
    <source>
        <dbReference type="EMBL" id="CAG8499319.1"/>
    </source>
</evidence>
<dbReference type="GO" id="GO:0005730">
    <property type="term" value="C:nucleolus"/>
    <property type="evidence" value="ECO:0007669"/>
    <property type="project" value="UniProtKB-SubCell"/>
</dbReference>
<evidence type="ECO:0000256" key="1">
    <source>
        <dbReference type="ARBA" id="ARBA00004604"/>
    </source>
</evidence>
<evidence type="ECO:0000256" key="5">
    <source>
        <dbReference type="ARBA" id="ARBA00032634"/>
    </source>
</evidence>
<evidence type="ECO:0000256" key="4">
    <source>
        <dbReference type="ARBA" id="ARBA00023242"/>
    </source>
</evidence>
<dbReference type="InterPro" id="IPR012677">
    <property type="entry name" value="Nucleotide-bd_a/b_plait_sf"/>
</dbReference>
<organism evidence="7 8">
    <name type="scientific">Paraglomus occultum</name>
    <dbReference type="NCBI Taxonomy" id="144539"/>
    <lineage>
        <taxon>Eukaryota</taxon>
        <taxon>Fungi</taxon>
        <taxon>Fungi incertae sedis</taxon>
        <taxon>Mucoromycota</taxon>
        <taxon>Glomeromycotina</taxon>
        <taxon>Glomeromycetes</taxon>
        <taxon>Paraglomerales</taxon>
        <taxon>Paraglomeraceae</taxon>
        <taxon>Paraglomus</taxon>
    </lineage>
</organism>
<dbReference type="OrthoDB" id="287393at2759"/>
<evidence type="ECO:0000256" key="3">
    <source>
        <dbReference type="ARBA" id="ARBA00022884"/>
    </source>
</evidence>
<evidence type="ECO:0000256" key="2">
    <source>
        <dbReference type="ARBA" id="ARBA00005819"/>
    </source>
</evidence>
<keyword evidence="3" id="KW-0694">RNA-binding</keyword>
<keyword evidence="8" id="KW-1185">Reference proteome</keyword>
<dbReference type="EMBL" id="CAJVPJ010000233">
    <property type="protein sequence ID" value="CAG8499319.1"/>
    <property type="molecule type" value="Genomic_DNA"/>
</dbReference>
<dbReference type="CDD" id="cd12263">
    <property type="entry name" value="RRM_ABT1_like"/>
    <property type="match status" value="1"/>
</dbReference>
<evidence type="ECO:0000256" key="6">
    <source>
        <dbReference type="SAM" id="MobiDB-lite"/>
    </source>
</evidence>
<reference evidence="7" key="1">
    <citation type="submission" date="2021-06" db="EMBL/GenBank/DDBJ databases">
        <authorList>
            <person name="Kallberg Y."/>
            <person name="Tangrot J."/>
            <person name="Rosling A."/>
        </authorList>
    </citation>
    <scope>NUCLEOTIDE SEQUENCE</scope>
    <source>
        <strain evidence="7">IA702</strain>
    </source>
</reference>
<dbReference type="PANTHER" id="PTHR12311:SF7">
    <property type="entry name" value="ACTIVATOR OF BASAL TRANSCRIPTION 1"/>
    <property type="match status" value="1"/>
</dbReference>
<dbReference type="GO" id="GO:0000472">
    <property type="term" value="P:endonucleolytic cleavage to generate mature 5'-end of SSU-rRNA from (SSU-rRNA, 5.8S rRNA, LSU-rRNA)"/>
    <property type="evidence" value="ECO:0007669"/>
    <property type="project" value="TreeGrafter"/>
</dbReference>
<dbReference type="Proteomes" id="UP000789572">
    <property type="component" value="Unassembled WGS sequence"/>
</dbReference>
<dbReference type="GO" id="GO:0000447">
    <property type="term" value="P:endonucleolytic cleavage in ITS1 to separate SSU-rRNA from 5.8S rRNA and LSU-rRNA from tricistronic rRNA transcript (SSU-rRNA, 5.8S rRNA, LSU-rRNA)"/>
    <property type="evidence" value="ECO:0007669"/>
    <property type="project" value="TreeGrafter"/>
</dbReference>
<comment type="caution">
    <text evidence="7">The sequence shown here is derived from an EMBL/GenBank/DDBJ whole genome shotgun (WGS) entry which is preliminary data.</text>
</comment>
<keyword evidence="4" id="KW-0539">Nucleus</keyword>
<accession>A0A9N9EZ03</accession>
<evidence type="ECO:0000313" key="8">
    <source>
        <dbReference type="Proteomes" id="UP000789572"/>
    </source>
</evidence>
<dbReference type="Gene3D" id="3.30.70.330">
    <property type="match status" value="1"/>
</dbReference>
<dbReference type="GO" id="GO:0034462">
    <property type="term" value="P:small-subunit processome assembly"/>
    <property type="evidence" value="ECO:0007669"/>
    <property type="project" value="TreeGrafter"/>
</dbReference>
<sequence>MPVNSPRTESEQVDPISAPLNVGPSTQKTLKPITEKKLAKFQEEQKKTGVVYLSRIPPFMKPQKVRYLLQAYGEIGRIYLAPEDQRIRQRRKKFGGNGKKNYTEGWVEFLDKNVAKVVANTLNAKPIDYLAKGGKKRFYYHDDLWNIKYLPGFKWDHLTGQLGRFQILILVSFMGIDT</sequence>